<evidence type="ECO:0000256" key="2">
    <source>
        <dbReference type="ARBA" id="ARBA00022679"/>
    </source>
</evidence>
<dbReference type="GO" id="GO:0019350">
    <property type="term" value="P:teichoic acid biosynthetic process"/>
    <property type="evidence" value="ECO:0007669"/>
    <property type="project" value="UniProtKB-UniRule"/>
</dbReference>
<proteinExistence type="inferred from homology"/>
<evidence type="ECO:0000313" key="6">
    <source>
        <dbReference type="EMBL" id="SEA76727.1"/>
    </source>
</evidence>
<dbReference type="NCBIfam" id="TIGR00696">
    <property type="entry name" value="wecG_tagA_cpsF"/>
    <property type="match status" value="1"/>
</dbReference>
<evidence type="ECO:0000256" key="3">
    <source>
        <dbReference type="ARBA" id="ARBA00022944"/>
    </source>
</evidence>
<comment type="similarity">
    <text evidence="5">Belongs to the glycosyltransferase 26 family. TagA/TarA subfamily.</text>
</comment>
<protein>
    <recommendedName>
        <fullName evidence="5">N-acetylglucosaminyldiphosphoundecaprenol N-acetyl-beta-D-mannosaminyltransferase</fullName>
        <ecNumber evidence="5">2.4.1.187</ecNumber>
    </recommendedName>
    <alternativeName>
        <fullName evidence="5">N-acetylmannosaminyltransferase</fullName>
    </alternativeName>
    <alternativeName>
        <fullName evidence="5">UDP-N-acetylmannosamine transferase</fullName>
    </alternativeName>
    <alternativeName>
        <fullName evidence="5">UDP-N-acetylmannosamine:N-acetylglucosaminyl pyrophosphorylundecaprenol N-acetylmannosaminyltransferase</fullName>
    </alternativeName>
</protein>
<dbReference type="Pfam" id="PF03808">
    <property type="entry name" value="Glyco_tran_WecG"/>
    <property type="match status" value="1"/>
</dbReference>
<keyword evidence="7" id="KW-1185">Reference proteome</keyword>
<sequence length="239" mass="27279">MKETILGVDVTDKNYKEISESIIYDINAGKQSFIVAVNPEKVLKAQKDEKLRQLLNQATYQIPDGIGIILASKIKKGNIRERVTGIDLLFKISQMAEQHQKSIFLYGAKPEVNELAKQNLLKYYPNLNIVGTMHGYEKDEQLIIDKINESKADILFVGLGSPRQENWIIENMKKLDVSIFQGVGGSYDVLSGKINRAPAIFRKFGLEWLYRLLVEPNRIKRQIKLPIFLIKVLMSKNES</sequence>
<dbReference type="EC" id="2.4.1.187" evidence="5"/>
<dbReference type="AlphaFoldDB" id="A0A1H4DVV1"/>
<evidence type="ECO:0000313" key="7">
    <source>
        <dbReference type="Proteomes" id="UP000198584"/>
    </source>
</evidence>
<dbReference type="OrthoDB" id="9771846at2"/>
<gene>
    <name evidence="6" type="ORF">SAMN05421743_10822</name>
</gene>
<dbReference type="PANTHER" id="PTHR34136">
    <property type="match status" value="1"/>
</dbReference>
<dbReference type="InterPro" id="IPR034714">
    <property type="entry name" value="TagA_TarA"/>
</dbReference>
<dbReference type="CDD" id="cd06533">
    <property type="entry name" value="Glyco_transf_WecG_TagA"/>
    <property type="match status" value="1"/>
</dbReference>
<comment type="catalytic activity">
    <reaction evidence="5">
        <text>UDP-N-acetyl-alpha-D-mannosamine + N-acetyl-alpha-D-glucosaminyl-di-trans,octa-cis-undecaprenyl diphosphate = N-acetyl-beta-D-mannosaminyl-(1-&gt;4)-N-acetyl-alpha-D-glucosaminyl di-trans,octa-cis-undecaprenyl diphosphate + UDP + H(+)</text>
        <dbReference type="Rhea" id="RHEA:16053"/>
        <dbReference type="ChEBI" id="CHEBI:15378"/>
        <dbReference type="ChEBI" id="CHEBI:58223"/>
        <dbReference type="ChEBI" id="CHEBI:62959"/>
        <dbReference type="ChEBI" id="CHEBI:68623"/>
        <dbReference type="ChEBI" id="CHEBI:132210"/>
        <dbReference type="EC" id="2.4.1.187"/>
    </reaction>
</comment>
<dbReference type="InterPro" id="IPR004629">
    <property type="entry name" value="WecG_TagA_CpsF"/>
</dbReference>
<dbReference type="GO" id="GO:0071555">
    <property type="term" value="P:cell wall organization"/>
    <property type="evidence" value="ECO:0007669"/>
    <property type="project" value="UniProtKB-KW"/>
</dbReference>
<organism evidence="6 7">
    <name type="scientific">Thalassobacillus cyri</name>
    <dbReference type="NCBI Taxonomy" id="571932"/>
    <lineage>
        <taxon>Bacteria</taxon>
        <taxon>Bacillati</taxon>
        <taxon>Bacillota</taxon>
        <taxon>Bacilli</taxon>
        <taxon>Bacillales</taxon>
        <taxon>Bacillaceae</taxon>
        <taxon>Thalassobacillus</taxon>
    </lineage>
</organism>
<dbReference type="RefSeq" id="WP_093045008.1">
    <property type="nucleotide sequence ID" value="NZ_FNQR01000008.1"/>
</dbReference>
<reference evidence="6 7" key="1">
    <citation type="submission" date="2016-10" db="EMBL/GenBank/DDBJ databases">
        <authorList>
            <person name="de Groot N.N."/>
        </authorList>
    </citation>
    <scope>NUCLEOTIDE SEQUENCE [LARGE SCALE GENOMIC DNA]</scope>
    <source>
        <strain evidence="6 7">CCM7597</strain>
    </source>
</reference>
<keyword evidence="2 5" id="KW-0808">Transferase</keyword>
<keyword evidence="1 5" id="KW-0328">Glycosyltransferase</keyword>
<dbReference type="STRING" id="571932.SAMN05421743_10822"/>
<evidence type="ECO:0000256" key="5">
    <source>
        <dbReference type="HAMAP-Rule" id="MF_02070"/>
    </source>
</evidence>
<dbReference type="PANTHER" id="PTHR34136:SF1">
    <property type="entry name" value="UDP-N-ACETYL-D-MANNOSAMINURONIC ACID TRANSFERASE"/>
    <property type="match status" value="1"/>
</dbReference>
<comment type="function">
    <text evidence="5">Catalyzes the conversion of GlcNAc-PP-undecaprenol into ManNAc-GlcNAc-PP-undecaprenol, the first committed lipid intermediate in the de novo synthesis of teichoic acid.</text>
</comment>
<evidence type="ECO:0000256" key="1">
    <source>
        <dbReference type="ARBA" id="ARBA00022676"/>
    </source>
</evidence>
<keyword evidence="4 5" id="KW-0961">Cell wall biogenesis/degradation</keyword>
<dbReference type="UniPathway" id="UPA00632"/>
<keyword evidence="3 5" id="KW-0777">Teichoic acid biosynthesis</keyword>
<comment type="pathway">
    <text evidence="5">Cell wall biogenesis; teichoic acid biosynthesis.</text>
</comment>
<name>A0A1H4DVV1_9BACI</name>
<dbReference type="HAMAP" id="MF_02070">
    <property type="entry name" value="TagA_TarA"/>
    <property type="match status" value="1"/>
</dbReference>
<dbReference type="EMBL" id="FNQR01000008">
    <property type="protein sequence ID" value="SEA76727.1"/>
    <property type="molecule type" value="Genomic_DNA"/>
</dbReference>
<dbReference type="GO" id="GO:0047244">
    <property type="term" value="F:N-acetylglucosaminyldiphosphoundecaprenol N-acetyl-beta-D-mannosaminyltransferase activity"/>
    <property type="evidence" value="ECO:0007669"/>
    <property type="project" value="UniProtKB-UniRule"/>
</dbReference>
<dbReference type="Proteomes" id="UP000198584">
    <property type="component" value="Unassembled WGS sequence"/>
</dbReference>
<evidence type="ECO:0000256" key="4">
    <source>
        <dbReference type="ARBA" id="ARBA00023316"/>
    </source>
</evidence>
<accession>A0A1H4DVV1</accession>